<feature type="non-terminal residue" evidence="1">
    <location>
        <position position="1"/>
    </location>
</feature>
<gene>
    <name evidence="1" type="ORF">S01H4_32723</name>
</gene>
<name>X1A0A1_9ZZZZ</name>
<sequence length="86" mass="10151">KQLMRSIDVLHDLIFPKFNKGIKEKSSKIYTSIQKVRKESREHVHVEGESPKRFMAEILDIYRQLFLELCIFLESIGWLADEVGED</sequence>
<evidence type="ECO:0000313" key="1">
    <source>
        <dbReference type="EMBL" id="GAG75234.1"/>
    </source>
</evidence>
<protein>
    <submittedName>
        <fullName evidence="1">Uncharacterized protein</fullName>
    </submittedName>
</protein>
<accession>X1A0A1</accession>
<proteinExistence type="predicted"/>
<organism evidence="1">
    <name type="scientific">marine sediment metagenome</name>
    <dbReference type="NCBI Taxonomy" id="412755"/>
    <lineage>
        <taxon>unclassified sequences</taxon>
        <taxon>metagenomes</taxon>
        <taxon>ecological metagenomes</taxon>
    </lineage>
</organism>
<comment type="caution">
    <text evidence="1">The sequence shown here is derived from an EMBL/GenBank/DDBJ whole genome shotgun (WGS) entry which is preliminary data.</text>
</comment>
<dbReference type="EMBL" id="BART01017143">
    <property type="protein sequence ID" value="GAG75234.1"/>
    <property type="molecule type" value="Genomic_DNA"/>
</dbReference>
<reference evidence="1" key="1">
    <citation type="journal article" date="2014" name="Front. Microbiol.">
        <title>High frequency of phylogenetically diverse reductive dehalogenase-homologous genes in deep subseafloor sedimentary metagenomes.</title>
        <authorList>
            <person name="Kawai M."/>
            <person name="Futagami T."/>
            <person name="Toyoda A."/>
            <person name="Takaki Y."/>
            <person name="Nishi S."/>
            <person name="Hori S."/>
            <person name="Arai W."/>
            <person name="Tsubouchi T."/>
            <person name="Morono Y."/>
            <person name="Uchiyama I."/>
            <person name="Ito T."/>
            <person name="Fujiyama A."/>
            <person name="Inagaki F."/>
            <person name="Takami H."/>
        </authorList>
    </citation>
    <scope>NUCLEOTIDE SEQUENCE</scope>
    <source>
        <strain evidence="1">Expedition CK06-06</strain>
    </source>
</reference>
<dbReference type="AlphaFoldDB" id="X1A0A1"/>